<dbReference type="GeneID" id="5127188"/>
<dbReference type="OMA" id="LDNKSMY"/>
<dbReference type="OrthoDB" id="787137at2759"/>
<evidence type="ECO:0000256" key="5">
    <source>
        <dbReference type="ARBA" id="ARBA00022723"/>
    </source>
</evidence>
<dbReference type="InterPro" id="IPR002717">
    <property type="entry name" value="HAT_MYST-type"/>
</dbReference>
<keyword evidence="4" id="KW-0808">Transferase</keyword>
<feature type="domain" description="MYST-type HAT" evidence="14">
    <location>
        <begin position="32"/>
        <end position="356"/>
    </location>
</feature>
<sequence>MEDGGQVPLVENGSKVPKSRLRASKNDFYGIVDFRNIDKVTLGNYEFHTWYGNTAYFSRANNSHPELGINTLVPRKKHLGGDPTSDFWLKTLHVCEYCFKYCAEKSSMSSHRSVCTKNTPFPQTGRLVYRDPISKYVIKQVRGYRHQLFCQNLCLFAKLFLDDKSVYYNVDAYEFFIIYGHPDTGSEIDRNMVPMGYFSHELGAWDNDNNLACICVFPPFQNRRLGTLLIDLSYEVPRAHGQSEPTGPEYPLSPFGRATYLRYWAKRLAHILSCSLQRKTSFTLQDLSDLTGFRKEDILLTLEFMQVLGKKVVSQNGEEEGCKPVLSLENLRQWCVRNRVETSQDMRMLNPDYLVL</sequence>
<dbReference type="GO" id="GO:0035267">
    <property type="term" value="C:NuA4 histone acetyltransferase complex"/>
    <property type="evidence" value="ECO:0007669"/>
    <property type="project" value="TreeGrafter"/>
</dbReference>
<keyword evidence="8" id="KW-0007">Acetylation</keyword>
<feature type="active site" description="Proton donor/acceptor" evidence="13">
    <location>
        <position position="249"/>
    </location>
</feature>
<dbReference type="InParanoid" id="A5DHG3"/>
<dbReference type="PANTHER" id="PTHR10615:SF219">
    <property type="entry name" value="HISTONE ACETYLTRANSFERASE KAT5"/>
    <property type="match status" value="1"/>
</dbReference>
<dbReference type="SUPFAM" id="SSF55729">
    <property type="entry name" value="Acyl-CoA N-acyltransferases (Nat)"/>
    <property type="match status" value="1"/>
</dbReference>
<dbReference type="Proteomes" id="UP000001997">
    <property type="component" value="Unassembled WGS sequence"/>
</dbReference>
<dbReference type="EC" id="2.3.1.48" evidence="3"/>
<name>A5DHG3_PICGU</name>
<proteinExistence type="inferred from homology"/>
<evidence type="ECO:0000256" key="1">
    <source>
        <dbReference type="ARBA" id="ARBA00004123"/>
    </source>
</evidence>
<dbReference type="RefSeq" id="XP_001484985.2">
    <property type="nucleotide sequence ID" value="XM_001484935.1"/>
</dbReference>
<evidence type="ECO:0000259" key="14">
    <source>
        <dbReference type="PROSITE" id="PS51726"/>
    </source>
</evidence>
<dbReference type="InterPro" id="IPR016181">
    <property type="entry name" value="Acyl_CoA_acyltransferase"/>
</dbReference>
<dbReference type="Gene3D" id="1.10.10.10">
    <property type="entry name" value="Winged helix-like DNA-binding domain superfamily/Winged helix DNA-binding domain"/>
    <property type="match status" value="1"/>
</dbReference>
<evidence type="ECO:0000256" key="13">
    <source>
        <dbReference type="PIRSR" id="PIRSR602717-51"/>
    </source>
</evidence>
<dbReference type="eggNOG" id="KOG2747">
    <property type="taxonomic scope" value="Eukaryota"/>
</dbReference>
<evidence type="ECO:0000256" key="4">
    <source>
        <dbReference type="ARBA" id="ARBA00022679"/>
    </source>
</evidence>
<evidence type="ECO:0000256" key="9">
    <source>
        <dbReference type="ARBA" id="ARBA00023015"/>
    </source>
</evidence>
<evidence type="ECO:0000256" key="8">
    <source>
        <dbReference type="ARBA" id="ARBA00022990"/>
    </source>
</evidence>
<dbReference type="AlphaFoldDB" id="A5DHG3"/>
<evidence type="ECO:0000256" key="7">
    <source>
        <dbReference type="ARBA" id="ARBA00022833"/>
    </source>
</evidence>
<dbReference type="Gene3D" id="3.40.630.30">
    <property type="match status" value="1"/>
</dbReference>
<dbReference type="Pfam" id="PF01853">
    <property type="entry name" value="MOZ_SAS"/>
    <property type="match status" value="1"/>
</dbReference>
<dbReference type="KEGG" id="pgu:PGUG_02714"/>
<evidence type="ECO:0000256" key="10">
    <source>
        <dbReference type="ARBA" id="ARBA00023163"/>
    </source>
</evidence>
<gene>
    <name evidence="15" type="ORF">PGUG_02714</name>
</gene>
<dbReference type="FunCoup" id="A5DHG3">
    <property type="interactions" value="304"/>
</dbReference>
<dbReference type="VEuPathDB" id="FungiDB:PGUG_02714"/>
<keyword evidence="5" id="KW-0479">Metal-binding</keyword>
<keyword evidence="6" id="KW-0863">Zinc-finger</keyword>
<dbReference type="GO" id="GO:0030466">
    <property type="term" value="P:silent mating-type cassette heterochromatin formation"/>
    <property type="evidence" value="ECO:0007669"/>
    <property type="project" value="EnsemblFungi"/>
</dbReference>
<comment type="similarity">
    <text evidence="2">Belongs to the MYST (SAS/MOZ) family.</text>
</comment>
<dbReference type="GO" id="GO:0005634">
    <property type="term" value="C:nucleus"/>
    <property type="evidence" value="ECO:0007669"/>
    <property type="project" value="UniProtKB-SubCell"/>
</dbReference>
<dbReference type="GO" id="GO:0046972">
    <property type="term" value="F:histone H4K16 acetyltransferase activity"/>
    <property type="evidence" value="ECO:0007669"/>
    <property type="project" value="TreeGrafter"/>
</dbReference>
<keyword evidence="11" id="KW-0539">Nucleus</keyword>
<organism evidence="15 16">
    <name type="scientific">Meyerozyma guilliermondii (strain ATCC 6260 / CBS 566 / DSM 6381 / JCM 1539 / NBRC 10279 / NRRL Y-324)</name>
    <name type="common">Yeast</name>
    <name type="synonym">Candida guilliermondii</name>
    <dbReference type="NCBI Taxonomy" id="294746"/>
    <lineage>
        <taxon>Eukaryota</taxon>
        <taxon>Fungi</taxon>
        <taxon>Dikarya</taxon>
        <taxon>Ascomycota</taxon>
        <taxon>Saccharomycotina</taxon>
        <taxon>Pichiomycetes</taxon>
        <taxon>Debaryomycetaceae</taxon>
        <taxon>Meyerozyma</taxon>
    </lineage>
</organism>
<dbReference type="PANTHER" id="PTHR10615">
    <property type="entry name" value="HISTONE ACETYLTRANSFERASE"/>
    <property type="match status" value="1"/>
</dbReference>
<keyword evidence="9" id="KW-0805">Transcription regulation</keyword>
<dbReference type="GO" id="GO:0006355">
    <property type="term" value="P:regulation of DNA-templated transcription"/>
    <property type="evidence" value="ECO:0007669"/>
    <property type="project" value="InterPro"/>
</dbReference>
<reference evidence="15 16" key="1">
    <citation type="journal article" date="2009" name="Nature">
        <title>Evolution of pathogenicity and sexual reproduction in eight Candida genomes.</title>
        <authorList>
            <person name="Butler G."/>
            <person name="Rasmussen M.D."/>
            <person name="Lin M.F."/>
            <person name="Santos M.A."/>
            <person name="Sakthikumar S."/>
            <person name="Munro C.A."/>
            <person name="Rheinbay E."/>
            <person name="Grabherr M."/>
            <person name="Forche A."/>
            <person name="Reedy J.L."/>
            <person name="Agrafioti I."/>
            <person name="Arnaud M.B."/>
            <person name="Bates S."/>
            <person name="Brown A.J."/>
            <person name="Brunke S."/>
            <person name="Costanzo M.C."/>
            <person name="Fitzpatrick D.A."/>
            <person name="de Groot P.W."/>
            <person name="Harris D."/>
            <person name="Hoyer L.L."/>
            <person name="Hube B."/>
            <person name="Klis F.M."/>
            <person name="Kodira C."/>
            <person name="Lennard N."/>
            <person name="Logue M.E."/>
            <person name="Martin R."/>
            <person name="Neiman A.M."/>
            <person name="Nikolaou E."/>
            <person name="Quail M.A."/>
            <person name="Quinn J."/>
            <person name="Santos M.C."/>
            <person name="Schmitzberger F.F."/>
            <person name="Sherlock G."/>
            <person name="Shah P."/>
            <person name="Silverstein K.A."/>
            <person name="Skrzypek M.S."/>
            <person name="Soll D."/>
            <person name="Staggs R."/>
            <person name="Stansfield I."/>
            <person name="Stumpf M.P."/>
            <person name="Sudbery P.E."/>
            <person name="Srikantha T."/>
            <person name="Zeng Q."/>
            <person name="Berman J."/>
            <person name="Berriman M."/>
            <person name="Heitman J."/>
            <person name="Gow N.A."/>
            <person name="Lorenz M.C."/>
            <person name="Birren B.W."/>
            <person name="Kellis M."/>
            <person name="Cuomo C.A."/>
        </authorList>
    </citation>
    <scope>NUCLEOTIDE SEQUENCE [LARGE SCALE GENOMIC DNA]</scope>
    <source>
        <strain evidence="16">ATCC 6260 / CBS 566 / DSM 6381 / JCM 1539 / NBRC 10279 / NRRL Y-324</strain>
    </source>
</reference>
<evidence type="ECO:0000256" key="2">
    <source>
        <dbReference type="ARBA" id="ARBA00010107"/>
    </source>
</evidence>
<dbReference type="STRING" id="294746.A5DHG3"/>
<dbReference type="InterPro" id="IPR036388">
    <property type="entry name" value="WH-like_DNA-bd_sf"/>
</dbReference>
<evidence type="ECO:0000256" key="3">
    <source>
        <dbReference type="ARBA" id="ARBA00013184"/>
    </source>
</evidence>
<dbReference type="HOGENOM" id="CLU_011815_0_2_1"/>
<dbReference type="PROSITE" id="PS51726">
    <property type="entry name" value="MYST_HAT"/>
    <property type="match status" value="1"/>
</dbReference>
<evidence type="ECO:0000313" key="15">
    <source>
        <dbReference type="EMBL" id="EDK38616.2"/>
    </source>
</evidence>
<evidence type="ECO:0000256" key="11">
    <source>
        <dbReference type="ARBA" id="ARBA00023242"/>
    </source>
</evidence>
<dbReference type="GO" id="GO:0031509">
    <property type="term" value="P:subtelomeric heterochromatin formation"/>
    <property type="evidence" value="ECO:0007669"/>
    <property type="project" value="EnsemblFungi"/>
</dbReference>
<dbReference type="GO" id="GO:0008270">
    <property type="term" value="F:zinc ion binding"/>
    <property type="evidence" value="ECO:0007669"/>
    <property type="project" value="UniProtKB-KW"/>
</dbReference>
<dbReference type="EMBL" id="CH408157">
    <property type="protein sequence ID" value="EDK38616.2"/>
    <property type="molecule type" value="Genomic_DNA"/>
</dbReference>
<keyword evidence="10" id="KW-0804">Transcription</keyword>
<keyword evidence="7" id="KW-0862">Zinc</keyword>
<accession>A5DHG3</accession>
<dbReference type="GO" id="GO:0033255">
    <property type="term" value="C:SAS acetyltransferase complex"/>
    <property type="evidence" value="ECO:0007669"/>
    <property type="project" value="EnsemblFungi"/>
</dbReference>
<dbReference type="InterPro" id="IPR050603">
    <property type="entry name" value="MYST_HAT"/>
</dbReference>
<protein>
    <recommendedName>
        <fullName evidence="3">histone acetyltransferase</fullName>
        <ecNumber evidence="3">2.3.1.48</ecNumber>
    </recommendedName>
</protein>
<keyword evidence="16" id="KW-1185">Reference proteome</keyword>
<evidence type="ECO:0000313" key="16">
    <source>
        <dbReference type="Proteomes" id="UP000001997"/>
    </source>
</evidence>
<dbReference type="Gene3D" id="3.30.60.60">
    <property type="entry name" value="N-acetyl transferase-like"/>
    <property type="match status" value="1"/>
</dbReference>
<keyword evidence="12" id="KW-0012">Acyltransferase</keyword>
<evidence type="ECO:0000256" key="12">
    <source>
        <dbReference type="ARBA" id="ARBA00023315"/>
    </source>
</evidence>
<comment type="subcellular location">
    <subcellularLocation>
        <location evidence="1">Nucleus</location>
    </subcellularLocation>
</comment>
<dbReference type="GO" id="GO:0000781">
    <property type="term" value="C:chromosome, telomeric region"/>
    <property type="evidence" value="ECO:0007669"/>
    <property type="project" value="GOC"/>
</dbReference>
<evidence type="ECO:0000256" key="6">
    <source>
        <dbReference type="ARBA" id="ARBA00022771"/>
    </source>
</evidence>